<evidence type="ECO:0000313" key="4">
    <source>
        <dbReference type="EMBL" id="ALF47180.1"/>
    </source>
</evidence>
<dbReference type="PANTHER" id="PTHR21666">
    <property type="entry name" value="PEPTIDASE-RELATED"/>
    <property type="match status" value="1"/>
</dbReference>
<name>A0A0M5MEI7_9BACT</name>
<dbReference type="Pfam" id="PF01551">
    <property type="entry name" value="Peptidase_M23"/>
    <property type="match status" value="1"/>
</dbReference>
<keyword evidence="2" id="KW-0812">Transmembrane</keyword>
<keyword evidence="1" id="KW-0732">Signal</keyword>
<dbReference type="PATRIC" id="fig|199.248.peg.502"/>
<dbReference type="EMBL" id="CP012541">
    <property type="protein sequence ID" value="ALF47180.1"/>
    <property type="molecule type" value="Genomic_DNA"/>
</dbReference>
<dbReference type="Gene3D" id="2.70.70.10">
    <property type="entry name" value="Glucose Permease (Domain IIA)"/>
    <property type="match status" value="1"/>
</dbReference>
<evidence type="ECO:0000256" key="2">
    <source>
        <dbReference type="SAM" id="Phobius"/>
    </source>
</evidence>
<keyword evidence="2" id="KW-1133">Transmembrane helix</keyword>
<evidence type="ECO:0000259" key="3">
    <source>
        <dbReference type="Pfam" id="PF01551"/>
    </source>
</evidence>
<evidence type="ECO:0000256" key="1">
    <source>
        <dbReference type="ARBA" id="ARBA00022729"/>
    </source>
</evidence>
<dbReference type="CDD" id="cd12797">
    <property type="entry name" value="M23_peptidase"/>
    <property type="match status" value="1"/>
</dbReference>
<dbReference type="AlphaFoldDB" id="A0A0M5MEI7"/>
<feature type="transmembrane region" description="Helical" evidence="2">
    <location>
        <begin position="6"/>
        <end position="29"/>
    </location>
</feature>
<keyword evidence="2" id="KW-0472">Membrane</keyword>
<evidence type="ECO:0000313" key="5">
    <source>
        <dbReference type="Proteomes" id="UP000066049"/>
    </source>
</evidence>
<dbReference type="InterPro" id="IPR050570">
    <property type="entry name" value="Cell_wall_metabolism_enzyme"/>
</dbReference>
<gene>
    <name evidence="4" type="ORF">CCON33237_0475</name>
</gene>
<dbReference type="PANTHER" id="PTHR21666:SF289">
    <property type="entry name" value="L-ALA--D-GLU ENDOPEPTIDASE"/>
    <property type="match status" value="1"/>
</dbReference>
<dbReference type="GeneID" id="28662145"/>
<dbReference type="InterPro" id="IPR016047">
    <property type="entry name" value="M23ase_b-sheet_dom"/>
</dbReference>
<accession>A0A0M5MEI7</accession>
<sequence>MYRRGIGGFGIVVLLLILILVGGFGYALMSKDFERNEPIIGVADKVYWNLRTPMNIKFKDDSGIKFVRISMNDGKNDLNLLNQIMQNPSTELDVNLTFPKTGFFAQKDTYEMNIEAVDTSKWSFFTGNKASKKVEVVLDTSKPDLYVLSQSYSISKGGSAVVVFRATDNQLKEAYVQTNFGKKFKAVPFYKEGFYAALVAWPVQVENFSAEVIARDFAGNESKSHVRYFYENVKYKTSTIALNDKFLDGKIVDLTDQYAKDPRALSRLEKMRFVNETLRNSNEEKITALTSNPGDEMLTGFSVAPFYPLRNGKKVADFADHRYYTYNNEQVSESWHMGIDFASVAAAPIIATNAGRVVLASENGIYGLNIVIDHGFGLYSLYGHCSSTRVKEGDMVAAGDQIGVTGTSGLALGDHLHFGILVQGEEVRPQQWMDKKWIKDNITSVLDAAKAMIDKN</sequence>
<dbReference type="GO" id="GO:0004222">
    <property type="term" value="F:metalloendopeptidase activity"/>
    <property type="evidence" value="ECO:0007669"/>
    <property type="project" value="TreeGrafter"/>
</dbReference>
<feature type="domain" description="M23ase beta-sheet core" evidence="3">
    <location>
        <begin position="336"/>
        <end position="429"/>
    </location>
</feature>
<dbReference type="InterPro" id="IPR011055">
    <property type="entry name" value="Dup_hybrid_motif"/>
</dbReference>
<dbReference type="SUPFAM" id="SSF51261">
    <property type="entry name" value="Duplicated hybrid motif"/>
    <property type="match status" value="1"/>
</dbReference>
<dbReference type="KEGG" id="ccoc:CCON33237_0475"/>
<dbReference type="RefSeq" id="WP_054196234.1">
    <property type="nucleotide sequence ID" value="NZ_CABMKQ010000002.1"/>
</dbReference>
<reference evidence="5" key="1">
    <citation type="submission" date="2015-08" db="EMBL/GenBank/DDBJ databases">
        <title>Comparative genomics of the Campylobacter concisus group.</title>
        <authorList>
            <person name="Miller W.G."/>
            <person name="Yee E."/>
            <person name="Chapman M.H."/>
            <person name="Huynh S."/>
            <person name="Bono J.L."/>
            <person name="On S.L.W."/>
            <person name="St Leger J."/>
            <person name="Foster G."/>
            <person name="Parker C.T."/>
        </authorList>
    </citation>
    <scope>NUCLEOTIDE SEQUENCE [LARGE SCALE GENOMIC DNA]</scope>
    <source>
        <strain evidence="5">ATCC 33237</strain>
    </source>
</reference>
<organism evidence="4 5">
    <name type="scientific">Campylobacter concisus</name>
    <dbReference type="NCBI Taxonomy" id="199"/>
    <lineage>
        <taxon>Bacteria</taxon>
        <taxon>Pseudomonadati</taxon>
        <taxon>Campylobacterota</taxon>
        <taxon>Epsilonproteobacteria</taxon>
        <taxon>Campylobacterales</taxon>
        <taxon>Campylobacteraceae</taxon>
        <taxon>Campylobacter</taxon>
    </lineage>
</organism>
<dbReference type="Proteomes" id="UP000066049">
    <property type="component" value="Chromosome"/>
</dbReference>
<protein>
    <submittedName>
        <fullName evidence="4">Zinc metallopeptidase, M23 family</fullName>
    </submittedName>
</protein>
<proteinExistence type="predicted"/>